<dbReference type="InterPro" id="IPR021520">
    <property type="entry name" value="Stealth_CR2"/>
</dbReference>
<dbReference type="EMBL" id="RPHB01000006">
    <property type="protein sequence ID" value="MBW3468968.1"/>
    <property type="molecule type" value="Genomic_DNA"/>
</dbReference>
<reference evidence="6 7" key="1">
    <citation type="journal article" date="2020" name="Syst. Appl. Microbiol.">
        <title>Arthrospiribacter ruber gen. nov., sp. nov., a novel bacterium isolated from Arthrospira cultures.</title>
        <authorList>
            <person name="Waleron M."/>
            <person name="Misztak A."/>
            <person name="Waleron M.M."/>
            <person name="Furmaniak M."/>
            <person name="Mrozik A."/>
            <person name="Waleron K."/>
        </authorList>
    </citation>
    <scope>NUCLEOTIDE SEQUENCE [LARGE SCALE GENOMIC DNA]</scope>
    <source>
        <strain evidence="6 7">DPMB0001</strain>
    </source>
</reference>
<evidence type="ECO:0000256" key="2">
    <source>
        <dbReference type="ARBA" id="ARBA00022679"/>
    </source>
</evidence>
<keyword evidence="2" id="KW-0808">Transferase</keyword>
<comment type="similarity">
    <text evidence="1">Belongs to the stealth family.</text>
</comment>
<dbReference type="GO" id="GO:0016772">
    <property type="term" value="F:transferase activity, transferring phosphorus-containing groups"/>
    <property type="evidence" value="ECO:0007669"/>
    <property type="project" value="InterPro"/>
</dbReference>
<dbReference type="InterPro" id="IPR047141">
    <property type="entry name" value="Stealth"/>
</dbReference>
<feature type="domain" description="Stealth protein CR1 conserved region 1" evidence="5">
    <location>
        <begin position="10"/>
        <end position="30"/>
    </location>
</feature>
<dbReference type="AlphaFoldDB" id="A0A951J0I3"/>
<sequence>MNDFSNAQKPIDVVIAWVDGNDPVHQKKIDGQLPEGKKKNIPGAQKTRFGNVNELKYCVLSVFTFAPFVRNIFIVTDRQTPPILEDIKSVFPDRVGNIRLVDHQEIFEGFENHLPVFNSRSIESMIWRIKDLSENFVYFNDDSFLIRPVRPEDWFIDGRPVIRGQWMPSAAIRVFWDKIRSKFQRHVMGKKEFEPRASYHTGQWNAAKLLGFKWRYFVLDHTPHAVNKQTCKQFFDQNIDRIKKNISFKFRHFSQFNFLSLTYHLEILAGKTQIRPPQLAYLQPLGRKADYIDKKIKLCESNSKIIYMCVQSLDLCAKADVDKIFGWLEKIMDLETNDKR</sequence>
<dbReference type="RefSeq" id="WP_219291137.1">
    <property type="nucleotide sequence ID" value="NZ_RPHB01000006.1"/>
</dbReference>
<evidence type="ECO:0000256" key="1">
    <source>
        <dbReference type="ARBA" id="ARBA00007583"/>
    </source>
</evidence>
<organism evidence="6 7">
    <name type="scientific">Arthrospiribacter ruber</name>
    <dbReference type="NCBI Taxonomy" id="2487934"/>
    <lineage>
        <taxon>Bacteria</taxon>
        <taxon>Pseudomonadati</taxon>
        <taxon>Bacteroidota</taxon>
        <taxon>Cytophagia</taxon>
        <taxon>Cytophagales</taxon>
        <taxon>Cyclobacteriaceae</taxon>
        <taxon>Arthrospiribacter</taxon>
    </lineage>
</organism>
<dbReference type="Proteomes" id="UP000727490">
    <property type="component" value="Unassembled WGS sequence"/>
</dbReference>
<evidence type="ECO:0000259" key="5">
    <source>
        <dbReference type="Pfam" id="PF17101"/>
    </source>
</evidence>
<comment type="caution">
    <text evidence="6">The sequence shown here is derived from an EMBL/GenBank/DDBJ whole genome shotgun (WGS) entry which is preliminary data.</text>
</comment>
<evidence type="ECO:0000313" key="6">
    <source>
        <dbReference type="EMBL" id="MBW3468968.1"/>
    </source>
</evidence>
<dbReference type="Pfam" id="PF17101">
    <property type="entry name" value="Stealth_CR1"/>
    <property type="match status" value="1"/>
</dbReference>
<protein>
    <submittedName>
        <fullName evidence="6">Capsular biosynthesis protein</fullName>
    </submittedName>
</protein>
<proteinExistence type="inferred from homology"/>
<keyword evidence="3" id="KW-0270">Exopolysaccharide synthesis</keyword>
<dbReference type="PANTHER" id="PTHR24045">
    <property type="match status" value="1"/>
</dbReference>
<keyword evidence="7" id="KW-1185">Reference proteome</keyword>
<gene>
    <name evidence="6" type="ORF">EGN73_14285</name>
</gene>
<evidence type="ECO:0000256" key="3">
    <source>
        <dbReference type="ARBA" id="ARBA00023169"/>
    </source>
</evidence>
<dbReference type="InterPro" id="IPR031358">
    <property type="entry name" value="Stealth_CR1"/>
</dbReference>
<dbReference type="GO" id="GO:0000271">
    <property type="term" value="P:polysaccharide biosynthetic process"/>
    <property type="evidence" value="ECO:0007669"/>
    <property type="project" value="UniProtKB-KW"/>
</dbReference>
<dbReference type="PANTHER" id="PTHR24045:SF0">
    <property type="entry name" value="N-ACETYLGLUCOSAMINE-1-PHOSPHOTRANSFERASE SUBUNITS ALPHA_BETA"/>
    <property type="match status" value="1"/>
</dbReference>
<accession>A0A951J0I3</accession>
<name>A0A951J0I3_9BACT</name>
<evidence type="ECO:0000313" key="7">
    <source>
        <dbReference type="Proteomes" id="UP000727490"/>
    </source>
</evidence>
<feature type="domain" description="Stealth protein CR2 conserved region 2" evidence="4">
    <location>
        <begin position="48"/>
        <end position="156"/>
    </location>
</feature>
<evidence type="ECO:0000259" key="4">
    <source>
        <dbReference type="Pfam" id="PF11380"/>
    </source>
</evidence>
<dbReference type="Pfam" id="PF11380">
    <property type="entry name" value="Stealth_CR2"/>
    <property type="match status" value="1"/>
</dbReference>